<dbReference type="RefSeq" id="WP_379597886.1">
    <property type="nucleotide sequence ID" value="NZ_JBHUDE010000109.1"/>
</dbReference>
<feature type="transmembrane region" description="Helical" evidence="1">
    <location>
        <begin position="6"/>
        <end position="28"/>
    </location>
</feature>
<keyword evidence="1" id="KW-1133">Transmembrane helix</keyword>
<gene>
    <name evidence="2" type="ORF">ACFSBH_12900</name>
</gene>
<dbReference type="Pfam" id="PF12841">
    <property type="entry name" value="YvrJ"/>
    <property type="match status" value="1"/>
</dbReference>
<keyword evidence="3" id="KW-1185">Reference proteome</keyword>
<keyword evidence="1" id="KW-0812">Transmembrane</keyword>
<proteinExistence type="predicted"/>
<name>A0ABW4HTC5_9BACI</name>
<organism evidence="2 3">
    <name type="scientific">Oceanobacillus luteolus</name>
    <dbReference type="NCBI Taxonomy" id="1274358"/>
    <lineage>
        <taxon>Bacteria</taxon>
        <taxon>Bacillati</taxon>
        <taxon>Bacillota</taxon>
        <taxon>Bacilli</taxon>
        <taxon>Bacillales</taxon>
        <taxon>Bacillaceae</taxon>
        <taxon>Oceanobacillus</taxon>
    </lineage>
</organism>
<dbReference type="InterPro" id="IPR024419">
    <property type="entry name" value="YvrJ"/>
</dbReference>
<evidence type="ECO:0000313" key="2">
    <source>
        <dbReference type="EMBL" id="MFD1608526.1"/>
    </source>
</evidence>
<comment type="caution">
    <text evidence="2">The sequence shown here is derived from an EMBL/GenBank/DDBJ whole genome shotgun (WGS) entry which is preliminary data.</text>
</comment>
<protein>
    <submittedName>
        <fullName evidence="2">YvrJ family protein</fullName>
    </submittedName>
</protein>
<sequence>MTPESIPVWISLIGNFGFPIAITIYLFIRFERKLDKLEAVITQLADGIKSINRKN</sequence>
<reference evidence="3" key="1">
    <citation type="journal article" date="2019" name="Int. J. Syst. Evol. Microbiol.">
        <title>The Global Catalogue of Microorganisms (GCM) 10K type strain sequencing project: providing services to taxonomists for standard genome sequencing and annotation.</title>
        <authorList>
            <consortium name="The Broad Institute Genomics Platform"/>
            <consortium name="The Broad Institute Genome Sequencing Center for Infectious Disease"/>
            <person name="Wu L."/>
            <person name="Ma J."/>
        </authorList>
    </citation>
    <scope>NUCLEOTIDE SEQUENCE [LARGE SCALE GENOMIC DNA]</scope>
    <source>
        <strain evidence="3">CGMCC 1.12376</strain>
    </source>
</reference>
<accession>A0ABW4HTC5</accession>
<dbReference type="Proteomes" id="UP001597221">
    <property type="component" value="Unassembled WGS sequence"/>
</dbReference>
<evidence type="ECO:0000256" key="1">
    <source>
        <dbReference type="SAM" id="Phobius"/>
    </source>
</evidence>
<keyword evidence="1" id="KW-0472">Membrane</keyword>
<dbReference type="EMBL" id="JBHUDE010000109">
    <property type="protein sequence ID" value="MFD1608526.1"/>
    <property type="molecule type" value="Genomic_DNA"/>
</dbReference>
<evidence type="ECO:0000313" key="3">
    <source>
        <dbReference type="Proteomes" id="UP001597221"/>
    </source>
</evidence>